<proteinExistence type="inferred from homology"/>
<comment type="subcellular location">
    <subcellularLocation>
        <location evidence="2">Cytoplasm</location>
    </subcellularLocation>
</comment>
<dbReference type="HOGENOM" id="CLU_048577_1_1_2"/>
<evidence type="ECO:0000256" key="11">
    <source>
        <dbReference type="RuleBase" id="RU003657"/>
    </source>
</evidence>
<dbReference type="GO" id="GO:0000105">
    <property type="term" value="P:L-histidine biosynthetic process"/>
    <property type="evidence" value="ECO:0007669"/>
    <property type="project" value="UniProtKB-UniPathway"/>
</dbReference>
<evidence type="ECO:0000256" key="3">
    <source>
        <dbReference type="ARBA" id="ARBA00005133"/>
    </source>
</evidence>
<evidence type="ECO:0000256" key="10">
    <source>
        <dbReference type="ARBA" id="ARBA00023235"/>
    </source>
</evidence>
<dbReference type="UniPathway" id="UPA00031">
    <property type="reaction ID" value="UER00009"/>
</dbReference>
<dbReference type="STRING" id="583356.Igag_1577"/>
<gene>
    <name evidence="12" type="ordered locus">Igag_1577</name>
</gene>
<keyword evidence="13" id="KW-1185">Reference proteome</keyword>
<dbReference type="Pfam" id="PF00977">
    <property type="entry name" value="His_biosynth"/>
    <property type="match status" value="1"/>
</dbReference>
<dbReference type="InterPro" id="IPR011060">
    <property type="entry name" value="RibuloseP-bd_barrel"/>
</dbReference>
<evidence type="ECO:0000256" key="6">
    <source>
        <dbReference type="ARBA" id="ARBA00018464"/>
    </source>
</evidence>
<dbReference type="GO" id="GO:0005737">
    <property type="term" value="C:cytoplasm"/>
    <property type="evidence" value="ECO:0007669"/>
    <property type="project" value="UniProtKB-SubCell"/>
</dbReference>
<evidence type="ECO:0000313" key="13">
    <source>
        <dbReference type="Proteomes" id="UP000001304"/>
    </source>
</evidence>
<comment type="similarity">
    <text evidence="4 11">Belongs to the HisA/HisF family.</text>
</comment>
<sequence length="232" mass="25437">MIYIMPSIDISDGKAVKRIRGIRGSGIVVGNPIDIASKLYSDGYEYIHVVDLDAAEGRGDNENIIKEIVKIGFKWIQVGGGIRSIEKASRLLSYNVSAIVISTIFYTDTNLFRAILNSIGGEKILVAIDYNSNGNVYIAGWNRGVTTIASALDMIRNYNILGTLFTYISNEGTVKGIDRSICFYASKLDILKEYAGGVSSIEDLVYLKSCGFRFAVIGMALYQGILRGVKYV</sequence>
<accession>E0SRC5</accession>
<dbReference type="InterPro" id="IPR006062">
    <property type="entry name" value="His_biosynth"/>
</dbReference>
<dbReference type="PANTHER" id="PTHR43090">
    <property type="entry name" value="1-(5-PHOSPHORIBOSYL)-5-[(5-PHOSPHORIBOSYLAMINO)METHYLIDENEAMINO] IMIDAZOLE-4-CARBOXAMIDE ISOMERASE"/>
    <property type="match status" value="1"/>
</dbReference>
<dbReference type="AlphaFoldDB" id="E0SRC5"/>
<dbReference type="KEGG" id="iag:Igag_1577"/>
<evidence type="ECO:0000256" key="5">
    <source>
        <dbReference type="ARBA" id="ARBA00012550"/>
    </source>
</evidence>
<evidence type="ECO:0000256" key="4">
    <source>
        <dbReference type="ARBA" id="ARBA00009667"/>
    </source>
</evidence>
<dbReference type="Proteomes" id="UP000001304">
    <property type="component" value="Chromosome"/>
</dbReference>
<evidence type="ECO:0000313" key="12">
    <source>
        <dbReference type="EMBL" id="ADM28379.1"/>
    </source>
</evidence>
<reference evidence="12 13" key="1">
    <citation type="journal article" date="2010" name="Stand. Genomic Sci.">
        <title>Complete genome sequence of Ignisphaera aggregans type strain (AQ1.S1).</title>
        <authorList>
            <person name="Goker M."/>
            <person name="Held B."/>
            <person name="Lapidus A."/>
            <person name="Nolan M."/>
            <person name="Spring S."/>
            <person name="Yasawong M."/>
            <person name="Lucas S."/>
            <person name="Glavina Del Rio T."/>
            <person name="Tice H."/>
            <person name="Cheng J.F."/>
            <person name="Goodwin L."/>
            <person name="Tapia R."/>
            <person name="Pitluck S."/>
            <person name="Liolios K."/>
            <person name="Ivanova N."/>
            <person name="Mavromatis K."/>
            <person name="Mikhailova N."/>
            <person name="Pati A."/>
            <person name="Chen A."/>
            <person name="Palaniappan K."/>
            <person name="Brambilla E."/>
            <person name="Land M."/>
            <person name="Hauser L."/>
            <person name="Chang Y.J."/>
            <person name="Jeffries C.D."/>
            <person name="Brettin T."/>
            <person name="Detter J.C."/>
            <person name="Han C."/>
            <person name="Rohde M."/>
            <person name="Sikorski J."/>
            <person name="Woyke T."/>
            <person name="Bristow J."/>
            <person name="Eisen J.A."/>
            <person name="Markowitz V."/>
            <person name="Hugenholtz P."/>
            <person name="Kyrpides N.C."/>
            <person name="Klenk H.P."/>
        </authorList>
    </citation>
    <scope>NUCLEOTIDE SEQUENCE [LARGE SCALE GENOMIC DNA]</scope>
    <source>
        <strain evidence="13">DSM 17230 / JCM 13409 / AQ1.S1</strain>
    </source>
</reference>
<dbReference type="EC" id="5.3.1.16" evidence="5"/>
<dbReference type="EMBL" id="CP002098">
    <property type="protein sequence ID" value="ADM28379.1"/>
    <property type="molecule type" value="Genomic_DNA"/>
</dbReference>
<comment type="catalytic activity">
    <reaction evidence="1">
        <text>1-(5-phospho-beta-D-ribosyl)-5-[(5-phospho-beta-D-ribosylamino)methylideneamino]imidazole-4-carboxamide = 5-[(5-phospho-1-deoxy-D-ribulos-1-ylimino)methylamino]-1-(5-phospho-beta-D-ribosyl)imidazole-4-carboxamide</text>
        <dbReference type="Rhea" id="RHEA:15469"/>
        <dbReference type="ChEBI" id="CHEBI:58435"/>
        <dbReference type="ChEBI" id="CHEBI:58525"/>
        <dbReference type="EC" id="5.3.1.16"/>
    </reaction>
</comment>
<protein>
    <recommendedName>
        <fullName evidence="6">1-(5-phosphoribosyl)-5-[(5-phosphoribosylamino)methylideneamino] imidazole-4-carboxamide isomerase</fullName>
        <ecNumber evidence="5">5.3.1.16</ecNumber>
    </recommendedName>
</protein>
<evidence type="ECO:0000256" key="1">
    <source>
        <dbReference type="ARBA" id="ARBA00000901"/>
    </source>
</evidence>
<evidence type="ECO:0000256" key="2">
    <source>
        <dbReference type="ARBA" id="ARBA00004496"/>
    </source>
</evidence>
<keyword evidence="9 11" id="KW-0368">Histidine biosynthesis</keyword>
<comment type="pathway">
    <text evidence="3">Amino-acid biosynthesis; L-histidine biosynthesis; L-histidine from 5-phospho-alpha-D-ribose 1-diphosphate: step 4/9.</text>
</comment>
<dbReference type="GO" id="GO:0003949">
    <property type="term" value="F:1-(5-phosphoribosyl)-5-[(5-phosphoribosylamino)methylideneamino]imidazole-4-carboxamide isomerase activity"/>
    <property type="evidence" value="ECO:0007669"/>
    <property type="project" value="UniProtKB-EC"/>
</dbReference>
<dbReference type="PANTHER" id="PTHR43090:SF2">
    <property type="entry name" value="1-(5-PHOSPHORIBOSYL)-5-[(5-PHOSPHORIBOSYLAMINO)METHYLIDENEAMINO] IMIDAZOLE-4-CARBOXAMIDE ISOMERASE"/>
    <property type="match status" value="1"/>
</dbReference>
<dbReference type="InterPro" id="IPR044524">
    <property type="entry name" value="Isoase_HisA-like"/>
</dbReference>
<name>E0SRC5_IGNAA</name>
<dbReference type="BioCyc" id="IAGG583356:GHAH-1569-MONOMER"/>
<dbReference type="GO" id="GO:0000162">
    <property type="term" value="P:L-tryptophan biosynthetic process"/>
    <property type="evidence" value="ECO:0007669"/>
    <property type="project" value="TreeGrafter"/>
</dbReference>
<organism evidence="12 13">
    <name type="scientific">Ignisphaera aggregans (strain DSM 17230 / JCM 13409 / AQ1.S1)</name>
    <dbReference type="NCBI Taxonomy" id="583356"/>
    <lineage>
        <taxon>Archaea</taxon>
        <taxon>Thermoproteota</taxon>
        <taxon>Thermoprotei</taxon>
        <taxon>Desulfurococcales</taxon>
        <taxon>Desulfurococcaceae</taxon>
        <taxon>Ignisphaera</taxon>
    </lineage>
</organism>
<dbReference type="NCBIfam" id="NF010113">
    <property type="entry name" value="PRK13586.1"/>
    <property type="match status" value="1"/>
</dbReference>
<keyword evidence="7" id="KW-0963">Cytoplasm</keyword>
<evidence type="ECO:0000256" key="9">
    <source>
        <dbReference type="ARBA" id="ARBA00023102"/>
    </source>
</evidence>
<dbReference type="InterPro" id="IPR013785">
    <property type="entry name" value="Aldolase_TIM"/>
</dbReference>
<evidence type="ECO:0000256" key="7">
    <source>
        <dbReference type="ARBA" id="ARBA00022490"/>
    </source>
</evidence>
<evidence type="ECO:0000256" key="8">
    <source>
        <dbReference type="ARBA" id="ARBA00022605"/>
    </source>
</evidence>
<dbReference type="SUPFAM" id="SSF51366">
    <property type="entry name" value="Ribulose-phoshate binding barrel"/>
    <property type="match status" value="1"/>
</dbReference>
<dbReference type="CDD" id="cd04732">
    <property type="entry name" value="HisA"/>
    <property type="match status" value="1"/>
</dbReference>
<keyword evidence="10 12" id="KW-0413">Isomerase</keyword>
<dbReference type="Gene3D" id="3.20.20.70">
    <property type="entry name" value="Aldolase class I"/>
    <property type="match status" value="1"/>
</dbReference>
<keyword evidence="8 11" id="KW-0028">Amino-acid biosynthesis</keyword>
<dbReference type="InterPro" id="IPR023016">
    <property type="entry name" value="HisA/PriA"/>
</dbReference>